<dbReference type="EMBL" id="JAIWYP010000001">
    <property type="protein sequence ID" value="KAH3889227.1"/>
    <property type="molecule type" value="Genomic_DNA"/>
</dbReference>
<reference evidence="1" key="2">
    <citation type="submission" date="2020-11" db="EMBL/GenBank/DDBJ databases">
        <authorList>
            <person name="McCartney M.A."/>
            <person name="Auch B."/>
            <person name="Kono T."/>
            <person name="Mallez S."/>
            <person name="Becker A."/>
            <person name="Gohl D.M."/>
            <person name="Silverstein K.A.T."/>
            <person name="Koren S."/>
            <person name="Bechman K.B."/>
            <person name="Herman A."/>
            <person name="Abrahante J.E."/>
            <person name="Garbe J."/>
        </authorList>
    </citation>
    <scope>NUCLEOTIDE SEQUENCE</scope>
    <source>
        <strain evidence="1">Duluth1</strain>
        <tissue evidence="1">Whole animal</tissue>
    </source>
</reference>
<protein>
    <submittedName>
        <fullName evidence="1">Uncharacterized protein</fullName>
    </submittedName>
</protein>
<name>A0A9D4N9M2_DREPO</name>
<evidence type="ECO:0000313" key="2">
    <source>
        <dbReference type="Proteomes" id="UP000828390"/>
    </source>
</evidence>
<dbReference type="Proteomes" id="UP000828390">
    <property type="component" value="Unassembled WGS sequence"/>
</dbReference>
<reference evidence="1" key="1">
    <citation type="journal article" date="2019" name="bioRxiv">
        <title>The Genome of the Zebra Mussel, Dreissena polymorpha: A Resource for Invasive Species Research.</title>
        <authorList>
            <person name="McCartney M.A."/>
            <person name="Auch B."/>
            <person name="Kono T."/>
            <person name="Mallez S."/>
            <person name="Zhang Y."/>
            <person name="Obille A."/>
            <person name="Becker A."/>
            <person name="Abrahante J.E."/>
            <person name="Garbe J."/>
            <person name="Badalamenti J.P."/>
            <person name="Herman A."/>
            <person name="Mangelson H."/>
            <person name="Liachko I."/>
            <person name="Sullivan S."/>
            <person name="Sone E.D."/>
            <person name="Koren S."/>
            <person name="Silverstein K.A.T."/>
            <person name="Beckman K.B."/>
            <person name="Gohl D.M."/>
        </authorList>
    </citation>
    <scope>NUCLEOTIDE SEQUENCE</scope>
    <source>
        <strain evidence="1">Duluth1</strain>
        <tissue evidence="1">Whole animal</tissue>
    </source>
</reference>
<sequence length="53" mass="6103">MPLSESDPELARIDLQKVKGRIVFLPLYFLEHEDSIMATGANKESMLPMKLWL</sequence>
<accession>A0A9D4N9M2</accession>
<proteinExistence type="predicted"/>
<dbReference type="AlphaFoldDB" id="A0A9D4N9M2"/>
<gene>
    <name evidence="1" type="ORF">DPMN_013278</name>
</gene>
<keyword evidence="2" id="KW-1185">Reference proteome</keyword>
<comment type="caution">
    <text evidence="1">The sequence shown here is derived from an EMBL/GenBank/DDBJ whole genome shotgun (WGS) entry which is preliminary data.</text>
</comment>
<organism evidence="1 2">
    <name type="scientific">Dreissena polymorpha</name>
    <name type="common">Zebra mussel</name>
    <name type="synonym">Mytilus polymorpha</name>
    <dbReference type="NCBI Taxonomy" id="45954"/>
    <lineage>
        <taxon>Eukaryota</taxon>
        <taxon>Metazoa</taxon>
        <taxon>Spiralia</taxon>
        <taxon>Lophotrochozoa</taxon>
        <taxon>Mollusca</taxon>
        <taxon>Bivalvia</taxon>
        <taxon>Autobranchia</taxon>
        <taxon>Heteroconchia</taxon>
        <taxon>Euheterodonta</taxon>
        <taxon>Imparidentia</taxon>
        <taxon>Neoheterodontei</taxon>
        <taxon>Myida</taxon>
        <taxon>Dreissenoidea</taxon>
        <taxon>Dreissenidae</taxon>
        <taxon>Dreissena</taxon>
    </lineage>
</organism>
<evidence type="ECO:0000313" key="1">
    <source>
        <dbReference type="EMBL" id="KAH3889227.1"/>
    </source>
</evidence>